<dbReference type="GO" id="GO:0046872">
    <property type="term" value="F:metal ion binding"/>
    <property type="evidence" value="ECO:0007669"/>
    <property type="project" value="UniProtKB-KW"/>
</dbReference>
<keyword evidence="1" id="KW-0479">Metal-binding</keyword>
<reference evidence="5 6" key="1">
    <citation type="submission" date="2019-02" db="EMBL/GenBank/DDBJ databases">
        <title>Deep-cultivation of Planctomycetes and their phenomic and genomic characterization uncovers novel biology.</title>
        <authorList>
            <person name="Wiegand S."/>
            <person name="Jogler M."/>
            <person name="Boedeker C."/>
            <person name="Pinto D."/>
            <person name="Vollmers J."/>
            <person name="Rivas-Marin E."/>
            <person name="Kohn T."/>
            <person name="Peeters S.H."/>
            <person name="Heuer A."/>
            <person name="Rast P."/>
            <person name="Oberbeckmann S."/>
            <person name="Bunk B."/>
            <person name="Jeske O."/>
            <person name="Meyerdierks A."/>
            <person name="Storesund J.E."/>
            <person name="Kallscheuer N."/>
            <person name="Luecker S."/>
            <person name="Lage O.M."/>
            <person name="Pohl T."/>
            <person name="Merkel B.J."/>
            <person name="Hornburger P."/>
            <person name="Mueller R.-W."/>
            <person name="Bruemmer F."/>
            <person name="Labrenz M."/>
            <person name="Spormann A.M."/>
            <person name="Op Den Camp H."/>
            <person name="Overmann J."/>
            <person name="Amann R."/>
            <person name="Jetten M.S.M."/>
            <person name="Mascher T."/>
            <person name="Medema M.H."/>
            <person name="Devos D.P."/>
            <person name="Kaster A.-K."/>
            <person name="Ovreas L."/>
            <person name="Rohde M."/>
            <person name="Galperin M.Y."/>
            <person name="Jogler C."/>
        </authorList>
    </citation>
    <scope>NUCLEOTIDE SEQUENCE [LARGE SCALE GENOMIC DNA]</scope>
    <source>
        <strain evidence="5 6">KOR42</strain>
    </source>
</reference>
<dbReference type="Proteomes" id="UP000317243">
    <property type="component" value="Unassembled WGS sequence"/>
</dbReference>
<dbReference type="PROSITE" id="PS00198">
    <property type="entry name" value="4FE4S_FER_1"/>
    <property type="match status" value="1"/>
</dbReference>
<accession>A0A5C5X055</accession>
<name>A0A5C5X055_9PLAN</name>
<dbReference type="Pfam" id="PF00037">
    <property type="entry name" value="Fer4"/>
    <property type="match status" value="1"/>
</dbReference>
<dbReference type="InterPro" id="IPR017896">
    <property type="entry name" value="4Fe4S_Fe-S-bd"/>
</dbReference>
<proteinExistence type="predicted"/>
<dbReference type="EMBL" id="SIHI01000003">
    <property type="protein sequence ID" value="TWT55572.1"/>
    <property type="molecule type" value="Genomic_DNA"/>
</dbReference>
<protein>
    <submittedName>
        <fullName evidence="5">NADH dehydrogenase subunit I</fullName>
    </submittedName>
</protein>
<sequence length="206" mass="23929">MTISVHEYFATRKDDRKKETRYLNVINKDSCTSCQSCATVCPVDCIYEVPSAMPGQSYHQIDTSRCIGCQMCYRSPNDSSDYYQLTICPWNAIDMLHNPNVKPTDHSIFAPYWKGESEDLPWPKIEEYGYQLFLDGQVFLPQQREDLHEILNHFTVPSWLFSEDGETVAIAELVESDSELVCYNATEQGRDLLDCIYDDWERIFMD</sequence>
<dbReference type="PROSITE" id="PS51379">
    <property type="entry name" value="4FE4S_FER_2"/>
    <property type="match status" value="1"/>
</dbReference>
<evidence type="ECO:0000256" key="3">
    <source>
        <dbReference type="ARBA" id="ARBA00023014"/>
    </source>
</evidence>
<keyword evidence="3" id="KW-0411">Iron-sulfur</keyword>
<dbReference type="Gene3D" id="3.30.70.20">
    <property type="match status" value="1"/>
</dbReference>
<keyword evidence="6" id="KW-1185">Reference proteome</keyword>
<dbReference type="OrthoDB" id="9804603at2"/>
<evidence type="ECO:0000256" key="1">
    <source>
        <dbReference type="ARBA" id="ARBA00022723"/>
    </source>
</evidence>
<dbReference type="RefSeq" id="WP_146510223.1">
    <property type="nucleotide sequence ID" value="NZ_SIHI01000003.1"/>
</dbReference>
<evidence type="ECO:0000313" key="5">
    <source>
        <dbReference type="EMBL" id="TWT55572.1"/>
    </source>
</evidence>
<feature type="domain" description="4Fe-4S ferredoxin-type" evidence="4">
    <location>
        <begin position="22"/>
        <end position="51"/>
    </location>
</feature>
<dbReference type="AlphaFoldDB" id="A0A5C5X055"/>
<keyword evidence="2" id="KW-0408">Iron</keyword>
<comment type="caution">
    <text evidence="5">The sequence shown here is derived from an EMBL/GenBank/DDBJ whole genome shotgun (WGS) entry which is preliminary data.</text>
</comment>
<gene>
    <name evidence="5" type="ORF">KOR42_26990</name>
</gene>
<dbReference type="SUPFAM" id="SSF54862">
    <property type="entry name" value="4Fe-4S ferredoxins"/>
    <property type="match status" value="1"/>
</dbReference>
<evidence type="ECO:0000313" key="6">
    <source>
        <dbReference type="Proteomes" id="UP000317243"/>
    </source>
</evidence>
<organism evidence="5 6">
    <name type="scientific">Thalassoglobus neptunius</name>
    <dbReference type="NCBI Taxonomy" id="1938619"/>
    <lineage>
        <taxon>Bacteria</taxon>
        <taxon>Pseudomonadati</taxon>
        <taxon>Planctomycetota</taxon>
        <taxon>Planctomycetia</taxon>
        <taxon>Planctomycetales</taxon>
        <taxon>Planctomycetaceae</taxon>
        <taxon>Thalassoglobus</taxon>
    </lineage>
</organism>
<evidence type="ECO:0000256" key="2">
    <source>
        <dbReference type="ARBA" id="ARBA00023004"/>
    </source>
</evidence>
<evidence type="ECO:0000259" key="4">
    <source>
        <dbReference type="PROSITE" id="PS51379"/>
    </source>
</evidence>
<dbReference type="InterPro" id="IPR017900">
    <property type="entry name" value="4Fe4S_Fe_S_CS"/>
</dbReference>
<dbReference type="GO" id="GO:0051536">
    <property type="term" value="F:iron-sulfur cluster binding"/>
    <property type="evidence" value="ECO:0007669"/>
    <property type="project" value="UniProtKB-KW"/>
</dbReference>